<dbReference type="GO" id="GO:0071111">
    <property type="term" value="F:cyclic-guanylate-specific phosphodiesterase activity"/>
    <property type="evidence" value="ECO:0007669"/>
    <property type="project" value="UniProtKB-EC"/>
</dbReference>
<dbReference type="SUPFAM" id="SSF141868">
    <property type="entry name" value="EAL domain-like"/>
    <property type="match status" value="1"/>
</dbReference>
<evidence type="ECO:0000256" key="9">
    <source>
        <dbReference type="ARBA" id="ARBA00034290"/>
    </source>
</evidence>
<dbReference type="SMART" id="SM00052">
    <property type="entry name" value="EAL"/>
    <property type="match status" value="1"/>
</dbReference>
<feature type="transmembrane region" description="Helical" evidence="10">
    <location>
        <begin position="223"/>
        <end position="245"/>
    </location>
</feature>
<evidence type="ECO:0000256" key="6">
    <source>
        <dbReference type="ARBA" id="ARBA00022801"/>
    </source>
</evidence>
<dbReference type="PROSITE" id="PS50883">
    <property type="entry name" value="EAL"/>
    <property type="match status" value="1"/>
</dbReference>
<gene>
    <name evidence="12" type="ORF">GA0061071_103314</name>
</gene>
<dbReference type="Pfam" id="PF00563">
    <property type="entry name" value="EAL"/>
    <property type="match status" value="1"/>
</dbReference>
<evidence type="ECO:0000256" key="8">
    <source>
        <dbReference type="ARBA" id="ARBA00023136"/>
    </source>
</evidence>
<evidence type="ECO:0000313" key="13">
    <source>
        <dbReference type="Proteomes" id="UP000198975"/>
    </source>
</evidence>
<evidence type="ECO:0000256" key="5">
    <source>
        <dbReference type="ARBA" id="ARBA00022692"/>
    </source>
</evidence>
<dbReference type="PANTHER" id="PTHR33121:SF79">
    <property type="entry name" value="CYCLIC DI-GMP PHOSPHODIESTERASE PDED-RELATED"/>
    <property type="match status" value="1"/>
</dbReference>
<dbReference type="Gene3D" id="3.20.20.450">
    <property type="entry name" value="EAL domain"/>
    <property type="match status" value="1"/>
</dbReference>
<proteinExistence type="predicted"/>
<evidence type="ECO:0000256" key="4">
    <source>
        <dbReference type="ARBA" id="ARBA00022636"/>
    </source>
</evidence>
<dbReference type="GO" id="GO:0005886">
    <property type="term" value="C:plasma membrane"/>
    <property type="evidence" value="ECO:0007669"/>
    <property type="project" value="UniProtKB-SubCell"/>
</dbReference>
<evidence type="ECO:0000313" key="12">
    <source>
        <dbReference type="EMBL" id="SCB97846.1"/>
    </source>
</evidence>
<dbReference type="AlphaFoldDB" id="A0A1C4ATL8"/>
<dbReference type="Pfam" id="PF12792">
    <property type="entry name" value="CSS-motif"/>
    <property type="match status" value="1"/>
</dbReference>
<keyword evidence="13" id="KW-1185">Reference proteome</keyword>
<accession>A0A1C4ATL8</accession>
<dbReference type="EMBL" id="FMAY01000003">
    <property type="protein sequence ID" value="SCB97846.1"/>
    <property type="molecule type" value="Genomic_DNA"/>
</dbReference>
<evidence type="ECO:0000256" key="7">
    <source>
        <dbReference type="ARBA" id="ARBA00022989"/>
    </source>
</evidence>
<evidence type="ECO:0000256" key="3">
    <source>
        <dbReference type="ARBA" id="ARBA00022475"/>
    </source>
</evidence>
<dbReference type="Proteomes" id="UP000198975">
    <property type="component" value="Unassembled WGS sequence"/>
</dbReference>
<dbReference type="InterPro" id="IPR024744">
    <property type="entry name" value="CSS-motif_dom"/>
</dbReference>
<keyword evidence="5 10" id="KW-0812">Transmembrane</keyword>
<keyword evidence="4" id="KW-0973">c-di-GMP</keyword>
<evidence type="ECO:0000256" key="1">
    <source>
        <dbReference type="ARBA" id="ARBA00004651"/>
    </source>
</evidence>
<dbReference type="EC" id="3.1.4.52" evidence="2"/>
<evidence type="ECO:0000259" key="11">
    <source>
        <dbReference type="PROSITE" id="PS50883"/>
    </source>
</evidence>
<evidence type="ECO:0000256" key="10">
    <source>
        <dbReference type="SAM" id="Phobius"/>
    </source>
</evidence>
<organism evidence="12 13">
    <name type="scientific">Kosakonia oryzendophytica</name>
    <dbReference type="NCBI Taxonomy" id="1005665"/>
    <lineage>
        <taxon>Bacteria</taxon>
        <taxon>Pseudomonadati</taxon>
        <taxon>Pseudomonadota</taxon>
        <taxon>Gammaproteobacteria</taxon>
        <taxon>Enterobacterales</taxon>
        <taxon>Enterobacteriaceae</taxon>
        <taxon>Kosakonia</taxon>
    </lineage>
</organism>
<keyword evidence="7 10" id="KW-1133">Transmembrane helix</keyword>
<protein>
    <recommendedName>
        <fullName evidence="2">cyclic-guanylate-specific phosphodiesterase</fullName>
        <ecNumber evidence="2">3.1.4.52</ecNumber>
    </recommendedName>
</protein>
<comment type="subcellular location">
    <subcellularLocation>
        <location evidence="1">Cell membrane</location>
        <topology evidence="1">Multi-pass membrane protein</topology>
    </subcellularLocation>
</comment>
<name>A0A1C4ATL8_9ENTR</name>
<evidence type="ECO:0000256" key="2">
    <source>
        <dbReference type="ARBA" id="ARBA00012282"/>
    </source>
</evidence>
<keyword evidence="8 10" id="KW-0472">Membrane</keyword>
<keyword evidence="6" id="KW-0378">Hydrolase</keyword>
<comment type="catalytic activity">
    <reaction evidence="9">
        <text>3',3'-c-di-GMP + H2O = 5'-phosphoguanylyl(3'-&gt;5')guanosine + H(+)</text>
        <dbReference type="Rhea" id="RHEA:24902"/>
        <dbReference type="ChEBI" id="CHEBI:15377"/>
        <dbReference type="ChEBI" id="CHEBI:15378"/>
        <dbReference type="ChEBI" id="CHEBI:58754"/>
        <dbReference type="ChEBI" id="CHEBI:58805"/>
        <dbReference type="EC" id="3.1.4.52"/>
    </reaction>
</comment>
<reference evidence="13" key="1">
    <citation type="submission" date="2016-08" db="EMBL/GenBank/DDBJ databases">
        <authorList>
            <person name="Varghese N."/>
            <person name="Submissions Spin"/>
        </authorList>
    </citation>
    <scope>NUCLEOTIDE SEQUENCE [LARGE SCALE GENOMIC DNA]</scope>
    <source>
        <strain evidence="13">REICA_082</strain>
    </source>
</reference>
<sequence>MTLALSLIFFYGIAQIISYAYVHEKLEKYAESILTRSNSLISQVKEIDALRNEFAVYSPCSDQYLHSLRKRLWPYPLIKDISYIKDDRVICSALWGKFTVPLSLNVFRNKVDRAGYTWIFDAMIEEGITADILYTDNFAITVSPFAFQRFWEDADKMNFNAIVGDNNHESHFFRIGKDINKLEAIEHGREQALSFILIRACNSVNDICVIAGTQLPFFFYGNVYALVFLLSISLVIGLLVSALIINNLEKNQSLLSRLEYAIDHRKLHFVYQPIYRVKNNSLIGIEALIRWNDDKVGNIGPDIFIPLAEQNGLINKIGLYVVENSIKECASILQEHAITLSINVSCSDICSELFRQTLVNTMQKEGISGGSLMLEITERQSASIEEIKQSVEFYQSQGILFALDDFGTGYSNLSWLSLLDVDEIKIDKSLTDSIGTESINKHILPGLIGMFRNMPRIVVFEGVENELQYQFLKENLPECCAQGWYFSRAVELTGIEAILRDDKA</sequence>
<dbReference type="InterPro" id="IPR050706">
    <property type="entry name" value="Cyclic-di-GMP_PDE-like"/>
</dbReference>
<dbReference type="CDD" id="cd01948">
    <property type="entry name" value="EAL"/>
    <property type="match status" value="1"/>
</dbReference>
<dbReference type="PANTHER" id="PTHR33121">
    <property type="entry name" value="CYCLIC DI-GMP PHOSPHODIESTERASE PDEF"/>
    <property type="match status" value="1"/>
</dbReference>
<dbReference type="RefSeq" id="WP_061500147.1">
    <property type="nucleotide sequence ID" value="NZ_CP115659.1"/>
</dbReference>
<keyword evidence="3" id="KW-1003">Cell membrane</keyword>
<dbReference type="InterPro" id="IPR035919">
    <property type="entry name" value="EAL_sf"/>
</dbReference>
<feature type="domain" description="EAL" evidence="11">
    <location>
        <begin position="251"/>
        <end position="503"/>
    </location>
</feature>
<dbReference type="InterPro" id="IPR001633">
    <property type="entry name" value="EAL_dom"/>
</dbReference>